<organism evidence="1 2">
    <name type="scientific">Allosaccharopolyspora coralli</name>
    <dbReference type="NCBI Taxonomy" id="2665642"/>
    <lineage>
        <taxon>Bacteria</taxon>
        <taxon>Bacillati</taxon>
        <taxon>Actinomycetota</taxon>
        <taxon>Actinomycetes</taxon>
        <taxon>Pseudonocardiales</taxon>
        <taxon>Pseudonocardiaceae</taxon>
        <taxon>Allosaccharopolyspora</taxon>
    </lineage>
</organism>
<name>A0A5Q3Q3B4_9PSEU</name>
<dbReference type="RefSeq" id="WP_154075436.1">
    <property type="nucleotide sequence ID" value="NZ_CP045929.1"/>
</dbReference>
<sequence length="58" mass="6441">MEQQQQRREARTAGTVCAAHVGFGADDDAAKVARDRLAKVLAHYRRAFVTERDETAPV</sequence>
<dbReference type="AlphaFoldDB" id="A0A5Q3Q3B4"/>
<evidence type="ECO:0000313" key="2">
    <source>
        <dbReference type="Proteomes" id="UP000371041"/>
    </source>
</evidence>
<keyword evidence="2" id="KW-1185">Reference proteome</keyword>
<proteinExistence type="predicted"/>
<reference evidence="2" key="1">
    <citation type="submission" date="2019-11" db="EMBL/GenBank/DDBJ databases">
        <title>The complete genome sequence of Saccharopolyspora sp. E2A.</title>
        <authorList>
            <person name="Zhang G."/>
        </authorList>
    </citation>
    <scope>NUCLEOTIDE SEQUENCE [LARGE SCALE GENOMIC DNA]</scope>
    <source>
        <strain evidence="2">E2A</strain>
    </source>
</reference>
<dbReference type="EMBL" id="CP045929">
    <property type="protein sequence ID" value="QGK68833.1"/>
    <property type="molecule type" value="Genomic_DNA"/>
</dbReference>
<dbReference type="KEGG" id="sace:GIY23_04080"/>
<dbReference type="Proteomes" id="UP000371041">
    <property type="component" value="Chromosome"/>
</dbReference>
<gene>
    <name evidence="1" type="ORF">GIY23_04080</name>
</gene>
<protein>
    <submittedName>
        <fullName evidence="1">Uncharacterized protein</fullName>
    </submittedName>
</protein>
<evidence type="ECO:0000313" key="1">
    <source>
        <dbReference type="EMBL" id="QGK68833.1"/>
    </source>
</evidence>
<accession>A0A5Q3Q3B4</accession>